<accession>A0A0C3KVM3</accession>
<gene>
    <name evidence="2" type="ORF">M404DRAFT_589696</name>
</gene>
<dbReference type="InParanoid" id="A0A0C3KVM3"/>
<keyword evidence="3" id="KW-1185">Reference proteome</keyword>
<evidence type="ECO:0000313" key="3">
    <source>
        <dbReference type="Proteomes" id="UP000054217"/>
    </source>
</evidence>
<organism evidence="2 3">
    <name type="scientific">Pisolithus tinctorius Marx 270</name>
    <dbReference type="NCBI Taxonomy" id="870435"/>
    <lineage>
        <taxon>Eukaryota</taxon>
        <taxon>Fungi</taxon>
        <taxon>Dikarya</taxon>
        <taxon>Basidiomycota</taxon>
        <taxon>Agaricomycotina</taxon>
        <taxon>Agaricomycetes</taxon>
        <taxon>Agaricomycetidae</taxon>
        <taxon>Boletales</taxon>
        <taxon>Sclerodermatineae</taxon>
        <taxon>Pisolithaceae</taxon>
        <taxon>Pisolithus</taxon>
    </lineage>
</organism>
<feature type="compositionally biased region" description="Pro residues" evidence="1">
    <location>
        <begin position="209"/>
        <end position="223"/>
    </location>
</feature>
<dbReference type="AlphaFoldDB" id="A0A0C3KVM3"/>
<evidence type="ECO:0000313" key="2">
    <source>
        <dbReference type="EMBL" id="KIO13647.1"/>
    </source>
</evidence>
<proteinExistence type="predicted"/>
<dbReference type="HOGENOM" id="CLU_1023633_0_0_1"/>
<name>A0A0C3KVM3_PISTI</name>
<sequence>MGEGCSSPMPLYQIRAVGLLRAEMHMAHSRFSEFVSLVRSAAKRYLDCTLRPEEQDPGDLQRLMRLRQPSIAKKYEDSWPVMAYLEIYILSRIRNAAYYRRRFGCYKEGYIRCPDPIWLRYAEAKKSGAPFRRNCQVTERVYCVPKKLKKPSWHCERTARNRGNGTVKKNYPLENRVSVVVKQLPKRKSEPVAVSDCTSDATTEDDLDIPPPPPPPPSPPPSLPRVTVPSRTSCIDPVLHFLSSAKPNLADFHSHFVDMGFTDETALNAFFSWPVDVQESMMKTQLGGSMNALQLHGLCRLHTWSCWCI</sequence>
<dbReference type="EMBL" id="KN831946">
    <property type="protein sequence ID" value="KIO13647.1"/>
    <property type="molecule type" value="Genomic_DNA"/>
</dbReference>
<evidence type="ECO:0000256" key="1">
    <source>
        <dbReference type="SAM" id="MobiDB-lite"/>
    </source>
</evidence>
<reference evidence="2 3" key="1">
    <citation type="submission" date="2014-04" db="EMBL/GenBank/DDBJ databases">
        <authorList>
            <consortium name="DOE Joint Genome Institute"/>
            <person name="Kuo A."/>
            <person name="Kohler A."/>
            <person name="Costa M.D."/>
            <person name="Nagy L.G."/>
            <person name="Floudas D."/>
            <person name="Copeland A."/>
            <person name="Barry K.W."/>
            <person name="Cichocki N."/>
            <person name="Veneault-Fourrey C."/>
            <person name="LaButti K."/>
            <person name="Lindquist E.A."/>
            <person name="Lipzen A."/>
            <person name="Lundell T."/>
            <person name="Morin E."/>
            <person name="Murat C."/>
            <person name="Sun H."/>
            <person name="Tunlid A."/>
            <person name="Henrissat B."/>
            <person name="Grigoriev I.V."/>
            <person name="Hibbett D.S."/>
            <person name="Martin F."/>
            <person name="Nordberg H.P."/>
            <person name="Cantor M.N."/>
            <person name="Hua S.X."/>
        </authorList>
    </citation>
    <scope>NUCLEOTIDE SEQUENCE [LARGE SCALE GENOMIC DNA]</scope>
    <source>
        <strain evidence="2 3">Marx 270</strain>
    </source>
</reference>
<dbReference type="OrthoDB" id="2631894at2759"/>
<reference evidence="3" key="2">
    <citation type="submission" date="2015-01" db="EMBL/GenBank/DDBJ databases">
        <title>Evolutionary Origins and Diversification of the Mycorrhizal Mutualists.</title>
        <authorList>
            <consortium name="DOE Joint Genome Institute"/>
            <consortium name="Mycorrhizal Genomics Consortium"/>
            <person name="Kohler A."/>
            <person name="Kuo A."/>
            <person name="Nagy L.G."/>
            <person name="Floudas D."/>
            <person name="Copeland A."/>
            <person name="Barry K.W."/>
            <person name="Cichocki N."/>
            <person name="Veneault-Fourrey C."/>
            <person name="LaButti K."/>
            <person name="Lindquist E.A."/>
            <person name="Lipzen A."/>
            <person name="Lundell T."/>
            <person name="Morin E."/>
            <person name="Murat C."/>
            <person name="Riley R."/>
            <person name="Ohm R."/>
            <person name="Sun H."/>
            <person name="Tunlid A."/>
            <person name="Henrissat B."/>
            <person name="Grigoriev I.V."/>
            <person name="Hibbett D.S."/>
            <person name="Martin F."/>
        </authorList>
    </citation>
    <scope>NUCLEOTIDE SEQUENCE [LARGE SCALE GENOMIC DNA]</scope>
    <source>
        <strain evidence="3">Marx 270</strain>
    </source>
</reference>
<dbReference type="Proteomes" id="UP000054217">
    <property type="component" value="Unassembled WGS sequence"/>
</dbReference>
<feature type="region of interest" description="Disordered" evidence="1">
    <location>
        <begin position="190"/>
        <end position="227"/>
    </location>
</feature>
<protein>
    <submittedName>
        <fullName evidence="2">Uncharacterized protein</fullName>
    </submittedName>
</protein>